<evidence type="ECO:0000256" key="1">
    <source>
        <dbReference type="SAM" id="MobiDB-lite"/>
    </source>
</evidence>
<dbReference type="AlphaFoldDB" id="A0AA97LYQ1"/>
<reference evidence="3" key="1">
    <citation type="submission" date="2020-10" db="EMBL/GenBank/DDBJ databases">
        <title>De novo genome project of the cellulose decomposer Thermobifida halotolerans type strain.</title>
        <authorList>
            <person name="Nagy I."/>
            <person name="Horvath B."/>
            <person name="Kukolya J."/>
            <person name="Nagy I."/>
            <person name="Orsini M."/>
        </authorList>
    </citation>
    <scope>NUCLEOTIDE SEQUENCE</scope>
    <source>
        <strain evidence="3">DSM 44931</strain>
    </source>
</reference>
<evidence type="ECO:0000256" key="2">
    <source>
        <dbReference type="SAM" id="Phobius"/>
    </source>
</evidence>
<keyword evidence="4" id="KW-1185">Reference proteome</keyword>
<dbReference type="RefSeq" id="WP_147416837.1">
    <property type="nucleotide sequence ID" value="NZ_CP063196.1"/>
</dbReference>
<sequence>MAARGPKSPVPQACGGGWPHARPRPEVNETARRLADRELAARPVRESDRVFGTAGGALPPALVGLALPTGPAVVLAQVLVAAVPVLVGLLLQTRLRARRRPAAPEKEAAGTRDTAVEWARNPKRR</sequence>
<keyword evidence="2" id="KW-0472">Membrane</keyword>
<keyword evidence="2" id="KW-0812">Transmembrane</keyword>
<proteinExistence type="predicted"/>
<gene>
    <name evidence="3" type="ORF">NI17_004220</name>
</gene>
<dbReference type="Proteomes" id="UP000265719">
    <property type="component" value="Chromosome"/>
</dbReference>
<name>A0AA97LYQ1_9ACTN</name>
<dbReference type="EMBL" id="CP063196">
    <property type="protein sequence ID" value="UOE20446.1"/>
    <property type="molecule type" value="Genomic_DNA"/>
</dbReference>
<feature type="region of interest" description="Disordered" evidence="1">
    <location>
        <begin position="98"/>
        <end position="125"/>
    </location>
</feature>
<feature type="transmembrane region" description="Helical" evidence="2">
    <location>
        <begin position="72"/>
        <end position="91"/>
    </location>
</feature>
<dbReference type="KEGG" id="thao:NI17_004220"/>
<organism evidence="3 4">
    <name type="scientific">Thermobifida halotolerans</name>
    <dbReference type="NCBI Taxonomy" id="483545"/>
    <lineage>
        <taxon>Bacteria</taxon>
        <taxon>Bacillati</taxon>
        <taxon>Actinomycetota</taxon>
        <taxon>Actinomycetes</taxon>
        <taxon>Streptosporangiales</taxon>
        <taxon>Nocardiopsidaceae</taxon>
        <taxon>Thermobifida</taxon>
    </lineage>
</organism>
<protein>
    <submittedName>
        <fullName evidence="3">Uncharacterized protein</fullName>
    </submittedName>
</protein>
<evidence type="ECO:0000313" key="4">
    <source>
        <dbReference type="Proteomes" id="UP000265719"/>
    </source>
</evidence>
<accession>A0AA97LYQ1</accession>
<keyword evidence="2" id="KW-1133">Transmembrane helix</keyword>
<feature type="region of interest" description="Disordered" evidence="1">
    <location>
        <begin position="1"/>
        <end position="28"/>
    </location>
</feature>
<evidence type="ECO:0000313" key="3">
    <source>
        <dbReference type="EMBL" id="UOE20446.1"/>
    </source>
</evidence>